<evidence type="ECO:0000313" key="3">
    <source>
        <dbReference type="Proteomes" id="UP000255277"/>
    </source>
</evidence>
<dbReference type="AlphaFoldDB" id="A0A380FK67"/>
<keyword evidence="1" id="KW-0812">Transmembrane</keyword>
<evidence type="ECO:0000313" key="2">
    <source>
        <dbReference type="EMBL" id="SUM34140.1"/>
    </source>
</evidence>
<accession>A0A380FK67</accession>
<evidence type="ECO:0000256" key="1">
    <source>
        <dbReference type="SAM" id="Phobius"/>
    </source>
</evidence>
<protein>
    <submittedName>
        <fullName evidence="2">Major facilitator superfamily permease</fullName>
    </submittedName>
</protein>
<proteinExistence type="predicted"/>
<gene>
    <name evidence="2" type="ORF">NCTC12195_03648</name>
</gene>
<name>A0A380FK67_STAGA</name>
<dbReference type="Proteomes" id="UP000255277">
    <property type="component" value="Unassembled WGS sequence"/>
</dbReference>
<keyword evidence="1" id="KW-0472">Membrane</keyword>
<organism evidence="2 3">
    <name type="scientific">Staphylococcus gallinarum</name>
    <dbReference type="NCBI Taxonomy" id="1293"/>
    <lineage>
        <taxon>Bacteria</taxon>
        <taxon>Bacillati</taxon>
        <taxon>Bacillota</taxon>
        <taxon>Bacilli</taxon>
        <taxon>Bacillales</taxon>
        <taxon>Staphylococcaceae</taxon>
        <taxon>Staphylococcus</taxon>
    </lineage>
</organism>
<feature type="transmembrane region" description="Helical" evidence="1">
    <location>
        <begin position="12"/>
        <end position="31"/>
    </location>
</feature>
<sequence>MLDRTYKQLISGMIALFIVMAISRFAFTPILPDYAISYSVK</sequence>
<keyword evidence="1" id="KW-1133">Transmembrane helix</keyword>
<reference evidence="2 3" key="1">
    <citation type="submission" date="2018-06" db="EMBL/GenBank/DDBJ databases">
        <authorList>
            <consortium name="Pathogen Informatics"/>
            <person name="Doyle S."/>
        </authorList>
    </citation>
    <scope>NUCLEOTIDE SEQUENCE [LARGE SCALE GENOMIC DNA]</scope>
    <source>
        <strain evidence="2 3">NCTC12195</strain>
    </source>
</reference>
<dbReference type="EMBL" id="UHDK01000001">
    <property type="protein sequence ID" value="SUM34140.1"/>
    <property type="molecule type" value="Genomic_DNA"/>
</dbReference>